<evidence type="ECO:0000256" key="1">
    <source>
        <dbReference type="ARBA" id="ARBA00022603"/>
    </source>
</evidence>
<dbReference type="SMART" id="SM00317">
    <property type="entry name" value="SET"/>
    <property type="match status" value="1"/>
</dbReference>
<feature type="compositionally biased region" description="Acidic residues" evidence="7">
    <location>
        <begin position="70"/>
        <end position="82"/>
    </location>
</feature>
<feature type="compositionally biased region" description="Basic and acidic residues" evidence="7">
    <location>
        <begin position="322"/>
        <end position="340"/>
    </location>
</feature>
<dbReference type="Proteomes" id="UP000794436">
    <property type="component" value="Unassembled WGS sequence"/>
</dbReference>
<dbReference type="InterPro" id="IPR026489">
    <property type="entry name" value="CXC_dom"/>
</dbReference>
<keyword evidence="1" id="KW-0489">Methyltransferase</keyword>
<feature type="region of interest" description="Disordered" evidence="7">
    <location>
        <begin position="788"/>
        <end position="809"/>
    </location>
</feature>
<feature type="compositionally biased region" description="Basic residues" evidence="7">
    <location>
        <begin position="1006"/>
        <end position="1016"/>
    </location>
</feature>
<accession>A0A8K1CKS9</accession>
<dbReference type="Pfam" id="PF18264">
    <property type="entry name" value="preSET_CXC"/>
    <property type="match status" value="1"/>
</dbReference>
<sequence>MRDTHEIIVLDSSSDDEEEQEVAYHKQAAAPKKTAQSKQKSAPEAFSESVLTHEERYLLGEYDNASDANSDSEDDDDYEDGDDSYRGGASAFARKRKRNETSHREKTKQSRKIAEKSPARARFASYEVDGHDIQRPRASSSSKQLGKASKASAQQESMRSARKSQSAGRQMEAQVTRPPQRKRQRYEEDESESEAEASSEAAESSEVEIVDKETGVDEEEEDDESEDLLRELERKPAQKRPVSHPSYKKPLAQNQPSQKKPATQPSHKKLSTATSSHVERPPLPTPPAPPTRRSRSDLLTEKISIQELQAQERELARLKQEMKRREQAMMDRDSNSRDSESLIDYDDSGTLADKSALLATLGGASSITAESLLTQTYTSQDEINDKVQKAIKDSLPLIRDCHKRRVRHVIADMRKNLPWYSSQIQDLKQTSRSFPRSTIELAPIERVQAKRVLLPLQNQSANFNHLVGSVRYIVGSVDPTRPTDETDGNPPVTAHLVLPETVVEFGSELTPLRRSVTWINVKTNVRVDDDPILRYVPYLGDSTRVNIDPKRYEATTLDKTKSILLDGRSNLDNESQGSKASETDAAALSELKTAPTSALDDEFMEYVLRVVIKKCGDNEKVFHALKEVGQMSQPYTDYSEIKKRHDAEQRVSKRLAALRRVILSSASESVAPNGQAVPEHVREYLRELSLSNWYLEGSEAGVSTRLRAPLSSFDSNYLRFPDSKGLRSTKSHDHMMEWYRDLFCRRCYRYDCDQHGIQHPQPVRRIDPLNPVVRKAGVVLKRKPSSNGADVIELDNSSSASDESDSNKDEDGMLLLSLVAQEAESKMSEAEATLRRSRRSQTLVSSKASASLLQQEVMVERERKKKQRKEAKRLKKLVRAVDDSEYLDDSYVSTVSDLMEALADKERPCSSACWKKEGGQSQPSTTESPSEHVDLSSQSTMDATDVLLVRKLSKMVGYNSCLIARIIQSPVSGSCSNVHRFLESEKQRAAENNSEDDSMSIEYHVRRQKGGPRRNRGTPQASGNRELLRRTRMQRHQDKGLNHSYTPCNHEGICDGCECMKRDHCCEKACSCSRDCPNRFHGCNCTMGSCRTKQCPCYLAGRECDPDYCFSCGATDAVVMASDDNLRRANCYDVGVCCNVNLLRGIYKRIGVAFSATHGWGAYALEPIRKGEFVYEYTGSLISDDEAERRGSVYDAMMVSYLFDVNSDEVVDAWRQGNKIKFANHKPQETANLETKVLNVRGEHRIALVAKCDLEIGEELFFDYGYTNETAPSWSQVRAPHNTRYEDESEEDDEDDMLGGILQP</sequence>
<feature type="compositionally biased region" description="Polar residues" evidence="7">
    <location>
        <begin position="919"/>
        <end position="928"/>
    </location>
</feature>
<feature type="domain" description="SET" evidence="8">
    <location>
        <begin position="1148"/>
        <end position="1265"/>
    </location>
</feature>
<comment type="catalytic activity">
    <reaction evidence="6">
        <text>L-lysyl(27)-[histone H3] + 3 S-adenosyl-L-methionine = N(6),N(6),N(6)-trimethyl-L-lysyl(27)-[histone H3] + 3 S-adenosyl-L-homocysteine + 3 H(+)</text>
        <dbReference type="Rhea" id="RHEA:60292"/>
        <dbReference type="Rhea" id="RHEA-COMP:15535"/>
        <dbReference type="Rhea" id="RHEA-COMP:15548"/>
        <dbReference type="ChEBI" id="CHEBI:15378"/>
        <dbReference type="ChEBI" id="CHEBI:29969"/>
        <dbReference type="ChEBI" id="CHEBI:57856"/>
        <dbReference type="ChEBI" id="CHEBI:59789"/>
        <dbReference type="ChEBI" id="CHEBI:61961"/>
        <dbReference type="EC" id="2.1.1.356"/>
    </reaction>
</comment>
<feature type="region of interest" description="Disordered" evidence="7">
    <location>
        <begin position="1275"/>
        <end position="1304"/>
    </location>
</feature>
<evidence type="ECO:0000313" key="11">
    <source>
        <dbReference type="Proteomes" id="UP000794436"/>
    </source>
</evidence>
<dbReference type="InterPro" id="IPR033467">
    <property type="entry name" value="Tesmin/TSO1-like_CXC"/>
</dbReference>
<feature type="compositionally biased region" description="Polar residues" evidence="7">
    <location>
        <begin position="252"/>
        <end position="276"/>
    </location>
</feature>
<dbReference type="InterPro" id="IPR046341">
    <property type="entry name" value="SET_dom_sf"/>
</dbReference>
<keyword evidence="3" id="KW-0949">S-adenosyl-L-methionine</keyword>
<dbReference type="GO" id="GO:0031507">
    <property type="term" value="P:heterochromatin formation"/>
    <property type="evidence" value="ECO:0007669"/>
    <property type="project" value="TreeGrafter"/>
</dbReference>
<dbReference type="PROSITE" id="PS51633">
    <property type="entry name" value="CXC"/>
    <property type="match status" value="1"/>
</dbReference>
<feature type="compositionally biased region" description="Pro residues" evidence="7">
    <location>
        <begin position="281"/>
        <end position="290"/>
    </location>
</feature>
<name>A0A8K1CKS9_PYTOL</name>
<feature type="region of interest" description="Disordered" evidence="7">
    <location>
        <begin position="912"/>
        <end position="938"/>
    </location>
</feature>
<feature type="compositionally biased region" description="Basic and acidic residues" evidence="7">
    <location>
        <begin position="227"/>
        <end position="236"/>
    </location>
</feature>
<dbReference type="SUPFAM" id="SSF82199">
    <property type="entry name" value="SET domain"/>
    <property type="match status" value="1"/>
</dbReference>
<feature type="compositionally biased region" description="Acidic residues" evidence="7">
    <location>
        <begin position="1287"/>
        <end position="1297"/>
    </location>
</feature>
<feature type="compositionally biased region" description="Acidic residues" evidence="7">
    <location>
        <begin position="187"/>
        <end position="208"/>
    </location>
</feature>
<dbReference type="Gene3D" id="2.170.270.10">
    <property type="entry name" value="SET domain"/>
    <property type="match status" value="1"/>
</dbReference>
<gene>
    <name evidence="10" type="ORF">Poli38472_009247</name>
</gene>
<feature type="compositionally biased region" description="Polar residues" evidence="7">
    <location>
        <begin position="151"/>
        <end position="168"/>
    </location>
</feature>
<evidence type="ECO:0000256" key="7">
    <source>
        <dbReference type="SAM" id="MobiDB-lite"/>
    </source>
</evidence>
<comment type="caution">
    <text evidence="10">The sequence shown here is derived from an EMBL/GenBank/DDBJ whole genome shotgun (WGS) entry which is preliminary data.</text>
</comment>
<dbReference type="GO" id="GO:0005634">
    <property type="term" value="C:nucleus"/>
    <property type="evidence" value="ECO:0007669"/>
    <property type="project" value="TreeGrafter"/>
</dbReference>
<keyword evidence="4" id="KW-0805">Transcription regulation</keyword>
<dbReference type="InterPro" id="IPR041355">
    <property type="entry name" value="Pre-SET_CXC"/>
</dbReference>
<feature type="region of interest" description="Disordered" evidence="7">
    <location>
        <begin position="1"/>
        <end position="295"/>
    </location>
</feature>
<dbReference type="PROSITE" id="PS50280">
    <property type="entry name" value="SET"/>
    <property type="match status" value="1"/>
</dbReference>
<dbReference type="InterPro" id="IPR045318">
    <property type="entry name" value="EZH1/2-like"/>
</dbReference>
<dbReference type="OrthoDB" id="6141102at2759"/>
<proteinExistence type="predicted"/>
<evidence type="ECO:0000256" key="3">
    <source>
        <dbReference type="ARBA" id="ARBA00022691"/>
    </source>
</evidence>
<feature type="region of interest" description="Disordered" evidence="7">
    <location>
        <begin position="827"/>
        <end position="847"/>
    </location>
</feature>
<evidence type="ECO:0000256" key="5">
    <source>
        <dbReference type="ARBA" id="ARBA00023163"/>
    </source>
</evidence>
<dbReference type="Pfam" id="PF00856">
    <property type="entry name" value="SET"/>
    <property type="match status" value="1"/>
</dbReference>
<dbReference type="InterPro" id="IPR048358">
    <property type="entry name" value="EZH1/2_MCSS"/>
</dbReference>
<feature type="compositionally biased region" description="Acidic residues" evidence="7">
    <location>
        <begin position="216"/>
        <end position="226"/>
    </location>
</feature>
<feature type="region of interest" description="Disordered" evidence="7">
    <location>
        <begin position="322"/>
        <end position="341"/>
    </location>
</feature>
<feature type="compositionally biased region" description="Basic and acidic residues" evidence="7">
    <location>
        <begin position="99"/>
        <end position="118"/>
    </location>
</feature>
<evidence type="ECO:0000313" key="10">
    <source>
        <dbReference type="EMBL" id="TMW65080.1"/>
    </source>
</evidence>
<evidence type="ECO:0000259" key="8">
    <source>
        <dbReference type="PROSITE" id="PS50280"/>
    </source>
</evidence>
<dbReference type="GO" id="GO:0003682">
    <property type="term" value="F:chromatin binding"/>
    <property type="evidence" value="ECO:0007669"/>
    <property type="project" value="TreeGrafter"/>
</dbReference>
<evidence type="ECO:0000259" key="9">
    <source>
        <dbReference type="PROSITE" id="PS51633"/>
    </source>
</evidence>
<dbReference type="CDD" id="cd10519">
    <property type="entry name" value="SET_EZH"/>
    <property type="match status" value="1"/>
</dbReference>
<dbReference type="InterPro" id="IPR001214">
    <property type="entry name" value="SET_dom"/>
</dbReference>
<organism evidence="10 11">
    <name type="scientific">Pythium oligandrum</name>
    <name type="common">Mycoparasitic fungus</name>
    <dbReference type="NCBI Taxonomy" id="41045"/>
    <lineage>
        <taxon>Eukaryota</taxon>
        <taxon>Sar</taxon>
        <taxon>Stramenopiles</taxon>
        <taxon>Oomycota</taxon>
        <taxon>Peronosporomycetes</taxon>
        <taxon>Pythiales</taxon>
        <taxon>Pythiaceae</taxon>
        <taxon>Pythium</taxon>
    </lineage>
</organism>
<dbReference type="EMBL" id="SPLM01000038">
    <property type="protein sequence ID" value="TMW65080.1"/>
    <property type="molecule type" value="Genomic_DNA"/>
</dbReference>
<keyword evidence="5" id="KW-0804">Transcription</keyword>
<dbReference type="GO" id="GO:0140951">
    <property type="term" value="F:histone H3K27 trimethyltransferase activity"/>
    <property type="evidence" value="ECO:0007669"/>
    <property type="project" value="UniProtKB-EC"/>
</dbReference>
<dbReference type="PANTHER" id="PTHR45747:SF4">
    <property type="entry name" value="HISTONE-LYSINE N-METHYLTRANSFERASE E(Z)"/>
    <property type="match status" value="1"/>
</dbReference>
<evidence type="ECO:0000256" key="4">
    <source>
        <dbReference type="ARBA" id="ARBA00023015"/>
    </source>
</evidence>
<evidence type="ECO:0000256" key="6">
    <source>
        <dbReference type="ARBA" id="ARBA00048568"/>
    </source>
</evidence>
<feature type="region of interest" description="Disordered" evidence="7">
    <location>
        <begin position="1006"/>
        <end position="1027"/>
    </location>
</feature>
<feature type="domain" description="CXC" evidence="9">
    <location>
        <begin position="1028"/>
        <end position="1129"/>
    </location>
</feature>
<dbReference type="SMART" id="SM01114">
    <property type="entry name" value="CXC"/>
    <property type="match status" value="1"/>
</dbReference>
<evidence type="ECO:0000256" key="2">
    <source>
        <dbReference type="ARBA" id="ARBA00022679"/>
    </source>
</evidence>
<protein>
    <submittedName>
        <fullName evidence="10">Uncharacterized protein</fullName>
    </submittedName>
</protein>
<keyword evidence="2" id="KW-0808">Transferase</keyword>
<keyword evidence="11" id="KW-1185">Reference proteome</keyword>
<dbReference type="Pfam" id="PF21358">
    <property type="entry name" value="Ezh2_MCSS"/>
    <property type="match status" value="1"/>
</dbReference>
<dbReference type="PANTHER" id="PTHR45747">
    <property type="entry name" value="HISTONE-LYSINE N-METHYLTRANSFERASE E(Z)"/>
    <property type="match status" value="1"/>
</dbReference>
<reference evidence="10" key="1">
    <citation type="submission" date="2019-03" db="EMBL/GenBank/DDBJ databases">
        <title>Long read genome sequence of the mycoparasitic Pythium oligandrum ATCC 38472 isolated from sugarbeet rhizosphere.</title>
        <authorList>
            <person name="Gaulin E."/>
        </authorList>
    </citation>
    <scope>NUCLEOTIDE SEQUENCE</scope>
    <source>
        <strain evidence="10">ATCC 38472_TT</strain>
    </source>
</reference>
<dbReference type="GO" id="GO:0032259">
    <property type="term" value="P:methylation"/>
    <property type="evidence" value="ECO:0007669"/>
    <property type="project" value="UniProtKB-KW"/>
</dbReference>